<gene>
    <name evidence="1" type="ORF">V1525DRAFT_413593</name>
</gene>
<accession>A0ACC3SSM2</accession>
<evidence type="ECO:0000313" key="1">
    <source>
        <dbReference type="EMBL" id="KAK9234275.1"/>
    </source>
</evidence>
<evidence type="ECO:0000313" key="2">
    <source>
        <dbReference type="Proteomes" id="UP001433508"/>
    </source>
</evidence>
<dbReference type="Proteomes" id="UP001433508">
    <property type="component" value="Unassembled WGS sequence"/>
</dbReference>
<name>A0ACC3SSM2_LIPKO</name>
<comment type="caution">
    <text evidence="1">The sequence shown here is derived from an EMBL/GenBank/DDBJ whole genome shotgun (WGS) entry which is preliminary data.</text>
</comment>
<proteinExistence type="predicted"/>
<organism evidence="1 2">
    <name type="scientific">Lipomyces kononenkoae</name>
    <name type="common">Yeast</name>
    <dbReference type="NCBI Taxonomy" id="34357"/>
    <lineage>
        <taxon>Eukaryota</taxon>
        <taxon>Fungi</taxon>
        <taxon>Dikarya</taxon>
        <taxon>Ascomycota</taxon>
        <taxon>Saccharomycotina</taxon>
        <taxon>Lipomycetes</taxon>
        <taxon>Lipomycetales</taxon>
        <taxon>Lipomycetaceae</taxon>
        <taxon>Lipomyces</taxon>
    </lineage>
</organism>
<sequence length="337" mass="36769">MVPTSRELLGEIKKFVPPLLEKFHKGQAGRIAVVGGSEDYTGAPYFAALAATLLGADMAHIICERHAAQVIKTYSPNMMVHPYMRDSNSIVPASTTTKSIDKLLNDEVLAPIYSMLSRLHVIVVGPGLGRDKLMLEIATKVIERAKELGLHIVIDADGLFLVQQTPDVIRGYTKAVLTPNIVEFQRLCKALGVEVPEGFPEDPETAKKTCHELAKAFGGPVVLAKGRVDYISDGKFEFVCDMPGGKKRVGGQGDTLSGTLSTFLAWKHAYQSRIWDHDVSLDESSLMMLSAYGAAAITRYCSRAAFGKYGRAMLASNLSEMIGDAYNALLEDDKFRI</sequence>
<keyword evidence="2" id="KW-1185">Reference proteome</keyword>
<protein>
    <submittedName>
        <fullName evidence="1">Ribokinase-like protein</fullName>
    </submittedName>
</protein>
<dbReference type="EMBL" id="MU971493">
    <property type="protein sequence ID" value="KAK9234275.1"/>
    <property type="molecule type" value="Genomic_DNA"/>
</dbReference>
<reference evidence="2" key="1">
    <citation type="journal article" date="2024" name="Front. Bioeng. Biotechnol.">
        <title>Genome-scale model development and genomic sequencing of the oleaginous clade Lipomyces.</title>
        <authorList>
            <person name="Czajka J.J."/>
            <person name="Han Y."/>
            <person name="Kim J."/>
            <person name="Mondo S.J."/>
            <person name="Hofstad B.A."/>
            <person name="Robles A."/>
            <person name="Haridas S."/>
            <person name="Riley R."/>
            <person name="LaButti K."/>
            <person name="Pangilinan J."/>
            <person name="Andreopoulos W."/>
            <person name="Lipzen A."/>
            <person name="Yan J."/>
            <person name="Wang M."/>
            <person name="Ng V."/>
            <person name="Grigoriev I.V."/>
            <person name="Spatafora J.W."/>
            <person name="Magnuson J.K."/>
            <person name="Baker S.E."/>
            <person name="Pomraning K.R."/>
        </authorList>
    </citation>
    <scope>NUCLEOTIDE SEQUENCE [LARGE SCALE GENOMIC DNA]</scope>
    <source>
        <strain evidence="2">CBS 7786</strain>
    </source>
</reference>